<dbReference type="AlphaFoldDB" id="A0A8S0T034"/>
<dbReference type="Proteomes" id="UP000594638">
    <property type="component" value="Unassembled WGS sequence"/>
</dbReference>
<sequence>MCKYKDDEKRKIRMYKDDAVAALSLNNKGKQQYDDQGYNKKRVSGGDEEVKSRALNLEEFLKKPEAKLDEVKKQIQFVKSKDQAIKTGYSFVKYDASEESDKPGNPLRGNISSNAWPPKKSQKLGSNSNIGILGFVNQLLMGIVSSTPGYINGFPDSVDGMDFELVISSEPVTT</sequence>
<accession>A0A8S0T034</accession>
<gene>
    <name evidence="2" type="ORF">OLEA9_A075739</name>
</gene>
<dbReference type="EMBL" id="CACTIH010005553">
    <property type="protein sequence ID" value="CAA2997382.1"/>
    <property type="molecule type" value="Genomic_DNA"/>
</dbReference>
<protein>
    <submittedName>
        <fullName evidence="2">Uncharacterized protein</fullName>
    </submittedName>
</protein>
<comment type="caution">
    <text evidence="2">The sequence shown here is derived from an EMBL/GenBank/DDBJ whole genome shotgun (WGS) entry which is preliminary data.</text>
</comment>
<feature type="region of interest" description="Disordered" evidence="1">
    <location>
        <begin position="96"/>
        <end position="123"/>
    </location>
</feature>
<feature type="region of interest" description="Disordered" evidence="1">
    <location>
        <begin position="26"/>
        <end position="48"/>
    </location>
</feature>
<proteinExistence type="predicted"/>
<feature type="non-terminal residue" evidence="2">
    <location>
        <position position="174"/>
    </location>
</feature>
<evidence type="ECO:0000313" key="3">
    <source>
        <dbReference type="Proteomes" id="UP000594638"/>
    </source>
</evidence>
<name>A0A8S0T034_OLEEU</name>
<keyword evidence="3" id="KW-1185">Reference proteome</keyword>
<evidence type="ECO:0000313" key="2">
    <source>
        <dbReference type="EMBL" id="CAA2997382.1"/>
    </source>
</evidence>
<organism evidence="2 3">
    <name type="scientific">Olea europaea subsp. europaea</name>
    <dbReference type="NCBI Taxonomy" id="158383"/>
    <lineage>
        <taxon>Eukaryota</taxon>
        <taxon>Viridiplantae</taxon>
        <taxon>Streptophyta</taxon>
        <taxon>Embryophyta</taxon>
        <taxon>Tracheophyta</taxon>
        <taxon>Spermatophyta</taxon>
        <taxon>Magnoliopsida</taxon>
        <taxon>eudicotyledons</taxon>
        <taxon>Gunneridae</taxon>
        <taxon>Pentapetalae</taxon>
        <taxon>asterids</taxon>
        <taxon>lamiids</taxon>
        <taxon>Lamiales</taxon>
        <taxon>Oleaceae</taxon>
        <taxon>Oleeae</taxon>
        <taxon>Olea</taxon>
    </lineage>
</organism>
<reference evidence="2 3" key="1">
    <citation type="submission" date="2019-12" db="EMBL/GenBank/DDBJ databases">
        <authorList>
            <person name="Alioto T."/>
            <person name="Alioto T."/>
            <person name="Gomez Garrido J."/>
        </authorList>
    </citation>
    <scope>NUCLEOTIDE SEQUENCE [LARGE SCALE GENOMIC DNA]</scope>
</reference>
<dbReference type="Gramene" id="OE9A075739T1">
    <property type="protein sequence ID" value="OE9A075739C1"/>
    <property type="gene ID" value="OE9A075739"/>
</dbReference>
<evidence type="ECO:0000256" key="1">
    <source>
        <dbReference type="SAM" id="MobiDB-lite"/>
    </source>
</evidence>